<protein>
    <submittedName>
        <fullName evidence="2">Phage virion morphogenesis protein</fullName>
    </submittedName>
</protein>
<feature type="region of interest" description="Disordered" evidence="1">
    <location>
        <begin position="1"/>
        <end position="28"/>
    </location>
</feature>
<reference evidence="2 3" key="1">
    <citation type="submission" date="2019-08" db="EMBL/GenBank/DDBJ databases">
        <authorList>
            <person name="Peeters C."/>
        </authorList>
    </citation>
    <scope>NUCLEOTIDE SEQUENCE [LARGE SCALE GENOMIC DNA]</scope>
    <source>
        <strain evidence="2 3">LMG 31117</strain>
    </source>
</reference>
<evidence type="ECO:0000313" key="3">
    <source>
        <dbReference type="Proteomes" id="UP000383122"/>
    </source>
</evidence>
<keyword evidence="3" id="KW-1185">Reference proteome</keyword>
<gene>
    <name evidence="2" type="ORF">PAN31117_04666</name>
</gene>
<dbReference type="Proteomes" id="UP000383122">
    <property type="component" value="Unassembled WGS sequence"/>
</dbReference>
<organism evidence="2 3">
    <name type="scientific">Pandoraea anapnoica</name>
    <dbReference type="NCBI Taxonomy" id="2508301"/>
    <lineage>
        <taxon>Bacteria</taxon>
        <taxon>Pseudomonadati</taxon>
        <taxon>Pseudomonadota</taxon>
        <taxon>Betaproteobacteria</taxon>
        <taxon>Burkholderiales</taxon>
        <taxon>Burkholderiaceae</taxon>
        <taxon>Pandoraea</taxon>
    </lineage>
</organism>
<dbReference type="EMBL" id="CABPSP010000017">
    <property type="protein sequence ID" value="VVE73310.1"/>
    <property type="molecule type" value="Genomic_DNA"/>
</dbReference>
<feature type="compositionally biased region" description="Basic and acidic residues" evidence="1">
    <location>
        <begin position="1"/>
        <end position="10"/>
    </location>
</feature>
<dbReference type="InterPro" id="IPR006522">
    <property type="entry name" value="Phage_virion_morphogenesis"/>
</dbReference>
<accession>A0A5E5AMJ0</accession>
<name>A0A5E5AMJ0_9BURK</name>
<proteinExistence type="predicted"/>
<evidence type="ECO:0000256" key="1">
    <source>
        <dbReference type="SAM" id="MobiDB-lite"/>
    </source>
</evidence>
<evidence type="ECO:0000313" key="2">
    <source>
        <dbReference type="EMBL" id="VVE73310.1"/>
    </source>
</evidence>
<dbReference type="AlphaFoldDB" id="A0A5E5AMJ0"/>
<dbReference type="Pfam" id="PF05069">
    <property type="entry name" value="Phage_tail_S"/>
    <property type="match status" value="1"/>
</dbReference>
<sequence>MGASAGDHKILQRSGRLASSVHPSHDANTARVSTNVVYAAIHQFGGTIQRHPMSGHVRLRTGRDGKLLRQADHPHLAVFAKAGHKQVSVKRWTRSEGWSIHIPARPFFSMTESDCQNAESEVSAYLRRLFD</sequence>